<dbReference type="GeneID" id="8510698"/>
<dbReference type="VEuPathDB" id="FungiDB:BDBG_16149"/>
<dbReference type="RefSeq" id="XP_031575898.1">
    <property type="nucleotide sequence ID" value="XM_031724154.1"/>
</dbReference>
<dbReference type="OrthoDB" id="4175897at2759"/>
<dbReference type="KEGG" id="bgh:BDBG_16149"/>
<dbReference type="EMBL" id="GG657448">
    <property type="protein sequence ID" value="OAT03935.1"/>
    <property type="molecule type" value="Genomic_DNA"/>
</dbReference>
<protein>
    <submittedName>
        <fullName evidence="1">Uncharacterized protein</fullName>
    </submittedName>
</protein>
<dbReference type="Proteomes" id="UP000002038">
    <property type="component" value="Unassembled WGS sequence"/>
</dbReference>
<keyword evidence="2" id="KW-1185">Reference proteome</keyword>
<proteinExistence type="predicted"/>
<evidence type="ECO:0000313" key="2">
    <source>
        <dbReference type="Proteomes" id="UP000002038"/>
    </source>
</evidence>
<name>A0A179U7D8_BLAGS</name>
<dbReference type="AlphaFoldDB" id="A0A179U7D8"/>
<organism evidence="1 2">
    <name type="scientific">Blastomyces gilchristii (strain SLH14081)</name>
    <name type="common">Blastomyces dermatitidis</name>
    <dbReference type="NCBI Taxonomy" id="559298"/>
    <lineage>
        <taxon>Eukaryota</taxon>
        <taxon>Fungi</taxon>
        <taxon>Dikarya</taxon>
        <taxon>Ascomycota</taxon>
        <taxon>Pezizomycotina</taxon>
        <taxon>Eurotiomycetes</taxon>
        <taxon>Eurotiomycetidae</taxon>
        <taxon>Onygenales</taxon>
        <taxon>Ajellomycetaceae</taxon>
        <taxon>Blastomyces</taxon>
    </lineage>
</organism>
<gene>
    <name evidence="1" type="ORF">BDBG_16149</name>
</gene>
<dbReference type="InterPro" id="IPR023578">
    <property type="entry name" value="Ras_GEF_dom_sf"/>
</dbReference>
<accession>A0A179U7D8</accession>
<evidence type="ECO:0000313" key="1">
    <source>
        <dbReference type="EMBL" id="OAT03935.1"/>
    </source>
</evidence>
<dbReference type="SUPFAM" id="SSF48366">
    <property type="entry name" value="Ras GEF"/>
    <property type="match status" value="1"/>
</dbReference>
<sequence length="636" mass="73095">MIRCGDQDFEVGDVSQLWLRARIHQAFSKMYHRDRFRMHASARWLSLDDLEQSIAKTDFPYRENPLTGVNTTDAHGVAPAVARAIDKETRSVILQVPFAAWLLKAVGRDTDVMDMFLVYLGVLRIRLNRFLRRCPEPLRIKNELQTIVLGVNPLARAVMSGCIQNTQSWKCLTHDLNIGFIIDPLADVFGPRPRRLNADEFYLLNTRFQSTYDTERDIDPVSSFRTDLMFFRGIRDMSPESLASRITNEDLRCFQAAYALMPSERDEWRRLLGHSWRHRNEDTTECLRKDLRYGGPLVELAMCLYKQRNFHGVTAIVIGLRVADYDATMIPRELRRIVEYEGNFRACRDHLRDMRETGKPALPFIYPIYREYQLSVESLRRHEASSRYEACLQRVTSNADDLLWFGSYTARSGIVKRIGSMISTVVSEPNDAKTKLCHVSFNQHPASSPLSEAPRRDVCKQVRVNMDTNVLIRSGDILDLYRDFDRVLQALINDGWIVLKDATDTNSIERVASNQHVNHLLAGVSPQPFKQNLAILMPASRLKNSPFERFPRGETLADKKDEVLGLTCYHLFGKDNKSQWRWQYDIGGSKGDLPTAIAATGGDVIICSGWLLRQLPEPEAKTDLYVVNYYRSDHPW</sequence>
<reference evidence="2" key="1">
    <citation type="journal article" date="2015" name="PLoS Genet.">
        <title>The dynamic genome and transcriptome of the human fungal pathogen Blastomyces and close relative Emmonsia.</title>
        <authorList>
            <person name="Munoz J.F."/>
            <person name="Gauthier G.M."/>
            <person name="Desjardins C.A."/>
            <person name="Gallo J.E."/>
            <person name="Holder J."/>
            <person name="Sullivan T.D."/>
            <person name="Marty A.J."/>
            <person name="Carmen J.C."/>
            <person name="Chen Z."/>
            <person name="Ding L."/>
            <person name="Gujja S."/>
            <person name="Magrini V."/>
            <person name="Misas E."/>
            <person name="Mitreva M."/>
            <person name="Priest M."/>
            <person name="Saif S."/>
            <person name="Whiston E.A."/>
            <person name="Young S."/>
            <person name="Zeng Q."/>
            <person name="Goldman W.E."/>
            <person name="Mardis E.R."/>
            <person name="Taylor J.W."/>
            <person name="McEwen J.G."/>
            <person name="Clay O.K."/>
            <person name="Klein B.S."/>
            <person name="Cuomo C.A."/>
        </authorList>
    </citation>
    <scope>NUCLEOTIDE SEQUENCE [LARGE SCALE GENOMIC DNA]</scope>
    <source>
        <strain evidence="2">SLH14081</strain>
    </source>
</reference>